<proteinExistence type="inferred from homology"/>
<name>A0A6C0EEV0_9ZZZZ</name>
<protein>
    <submittedName>
        <fullName evidence="3">Uncharacterized protein</fullName>
    </submittedName>
</protein>
<evidence type="ECO:0000256" key="2">
    <source>
        <dbReference type="SAM" id="Phobius"/>
    </source>
</evidence>
<dbReference type="GO" id="GO:0009263">
    <property type="term" value="P:deoxyribonucleotide biosynthetic process"/>
    <property type="evidence" value="ECO:0007669"/>
    <property type="project" value="InterPro"/>
</dbReference>
<keyword evidence="2" id="KW-0472">Membrane</keyword>
<evidence type="ECO:0000256" key="1">
    <source>
        <dbReference type="ARBA" id="ARBA00009303"/>
    </source>
</evidence>
<sequence>MDLEILDKKLKNKIFNLKNKNHISENDEYLLNPENNRLTVYPIQNELIWESYKKQQAAFWTAEEIDFSKDYDDFCKLSVNEQYFIKMILGFFSSSDTIININLSERFLNDVKIREAIITYTWQMMMESIHNETYSLQIDNIIKDKEEKDKLFNAVRELPCITEKIGWSIKWIESNDLFQYRLIAFAIVEGIFFSGSFCAIFWLKKRNIMPGLCNSNELISRDEGMHLQFAILLYSMIDNKLSEHEVHEMFKDAIRIESKFICESLPCALLGMNSELMKQYIQFVADRILVDLGYSKIYNVTNPFDFMESISIEGKTNFFESRPTQYQKASVLNKSRNTSFISNDDF</sequence>
<evidence type="ECO:0000313" key="3">
    <source>
        <dbReference type="EMBL" id="QHT26933.1"/>
    </source>
</evidence>
<dbReference type="GO" id="GO:0016491">
    <property type="term" value="F:oxidoreductase activity"/>
    <property type="evidence" value="ECO:0007669"/>
    <property type="project" value="InterPro"/>
</dbReference>
<dbReference type="AlphaFoldDB" id="A0A6C0EEV0"/>
<dbReference type="SUPFAM" id="SSF47240">
    <property type="entry name" value="Ferritin-like"/>
    <property type="match status" value="1"/>
</dbReference>
<reference evidence="3" key="1">
    <citation type="journal article" date="2020" name="Nature">
        <title>Giant virus diversity and host interactions through global metagenomics.</title>
        <authorList>
            <person name="Schulz F."/>
            <person name="Roux S."/>
            <person name="Paez-Espino D."/>
            <person name="Jungbluth S."/>
            <person name="Walsh D.A."/>
            <person name="Denef V.J."/>
            <person name="McMahon K.D."/>
            <person name="Konstantinidis K.T."/>
            <person name="Eloe-Fadrosh E.A."/>
            <person name="Kyrpides N.C."/>
            <person name="Woyke T."/>
        </authorList>
    </citation>
    <scope>NUCLEOTIDE SEQUENCE</scope>
    <source>
        <strain evidence="3">GVMAG-M-3300023179-2</strain>
    </source>
</reference>
<keyword evidence="2" id="KW-1133">Transmembrane helix</keyword>
<feature type="transmembrane region" description="Helical" evidence="2">
    <location>
        <begin position="182"/>
        <end position="203"/>
    </location>
</feature>
<organism evidence="3">
    <name type="scientific">viral metagenome</name>
    <dbReference type="NCBI Taxonomy" id="1070528"/>
    <lineage>
        <taxon>unclassified sequences</taxon>
        <taxon>metagenomes</taxon>
        <taxon>organismal metagenomes</taxon>
    </lineage>
</organism>
<dbReference type="InterPro" id="IPR033909">
    <property type="entry name" value="RNR_small"/>
</dbReference>
<dbReference type="InterPro" id="IPR000358">
    <property type="entry name" value="RNR_small_fam"/>
</dbReference>
<keyword evidence="2" id="KW-0812">Transmembrane</keyword>
<dbReference type="InterPro" id="IPR012348">
    <property type="entry name" value="RNR-like"/>
</dbReference>
<dbReference type="PANTHER" id="PTHR23409:SF18">
    <property type="entry name" value="RIBONUCLEOSIDE-DIPHOSPHATE REDUCTASE SUBUNIT M2"/>
    <property type="match status" value="1"/>
</dbReference>
<comment type="similarity">
    <text evidence="1">Belongs to the ribonucleoside diphosphate reductase small chain family.</text>
</comment>
<dbReference type="InterPro" id="IPR009078">
    <property type="entry name" value="Ferritin-like_SF"/>
</dbReference>
<dbReference type="Pfam" id="PF00268">
    <property type="entry name" value="Ribonuc_red_sm"/>
    <property type="match status" value="1"/>
</dbReference>
<accession>A0A6C0EEV0</accession>
<dbReference type="Gene3D" id="1.10.620.20">
    <property type="entry name" value="Ribonucleotide Reductase, subunit A"/>
    <property type="match status" value="1"/>
</dbReference>
<dbReference type="PANTHER" id="PTHR23409">
    <property type="entry name" value="RIBONUCLEOSIDE-DIPHOSPHATE REDUCTASE SMALL CHAIN"/>
    <property type="match status" value="1"/>
</dbReference>
<dbReference type="EMBL" id="MN739805">
    <property type="protein sequence ID" value="QHT26933.1"/>
    <property type="molecule type" value="Genomic_DNA"/>
</dbReference>
<dbReference type="CDD" id="cd01049">
    <property type="entry name" value="RNRR2"/>
    <property type="match status" value="1"/>
</dbReference>